<accession>A0A0S6UGI9</accession>
<feature type="region of interest" description="Disordered" evidence="1">
    <location>
        <begin position="104"/>
        <end position="130"/>
    </location>
</feature>
<evidence type="ECO:0000313" key="3">
    <source>
        <dbReference type="EMBL" id="GAF27332.1"/>
    </source>
</evidence>
<keyword evidence="2" id="KW-0812">Transmembrane</keyword>
<dbReference type="Proteomes" id="UP000063718">
    <property type="component" value="Unassembled WGS sequence"/>
</dbReference>
<reference evidence="3" key="1">
    <citation type="journal article" date="2014" name="Gene">
        <title>Genome-guided analysis of transformation efficiency and carbon dioxide assimilation by Moorella thermoacetica Y72.</title>
        <authorList>
            <person name="Tsukahara K."/>
            <person name="Kita A."/>
            <person name="Nakashimada Y."/>
            <person name="Hoshino T."/>
            <person name="Murakami K."/>
        </authorList>
    </citation>
    <scope>NUCLEOTIDE SEQUENCE [LARGE SCALE GENOMIC DNA]</scope>
    <source>
        <strain evidence="3">Y72</strain>
    </source>
</reference>
<keyword evidence="2" id="KW-1133">Transmembrane helix</keyword>
<sequence length="207" mass="22014">MMGMERDKWRFLPQKPPWYLWLATGAIILGSILMSVGKINGTGQPQAGQQAASQARPNDQDRAATELMATAREMADQLQETLAKIAGAGRVTVTVSLQSSPKKEFATNTKTTKHSVEEKDQGGGTRVTTDSNEDATLVMARNGQGSGGEAPVVSRESKPEVQGVVVVAEGAGDALVRLRLSQAVETLWGLAPHQVQVLPMEPGGNPK</sequence>
<feature type="transmembrane region" description="Helical" evidence="2">
    <location>
        <begin position="18"/>
        <end position="36"/>
    </location>
</feature>
<dbReference type="EMBL" id="DF238840">
    <property type="protein sequence ID" value="GAF27332.1"/>
    <property type="molecule type" value="Genomic_DNA"/>
</dbReference>
<organism evidence="3">
    <name type="scientific">Moorella thermoacetica Y72</name>
    <dbReference type="NCBI Taxonomy" id="1325331"/>
    <lineage>
        <taxon>Bacteria</taxon>
        <taxon>Bacillati</taxon>
        <taxon>Bacillota</taxon>
        <taxon>Clostridia</taxon>
        <taxon>Neomoorellales</taxon>
        <taxon>Neomoorellaceae</taxon>
        <taxon>Neomoorella</taxon>
    </lineage>
</organism>
<dbReference type="AlphaFoldDB" id="A0A0S6UGI9"/>
<protein>
    <submittedName>
        <fullName evidence="3">Stage III sporulation protein AG</fullName>
    </submittedName>
</protein>
<evidence type="ECO:0000256" key="1">
    <source>
        <dbReference type="SAM" id="MobiDB-lite"/>
    </source>
</evidence>
<keyword evidence="2" id="KW-0472">Membrane</keyword>
<gene>
    <name evidence="3" type="ORF">MTY_2673</name>
</gene>
<name>A0A0S6UGI9_NEOTH</name>
<evidence type="ECO:0000256" key="2">
    <source>
        <dbReference type="SAM" id="Phobius"/>
    </source>
</evidence>
<proteinExistence type="predicted"/>